<dbReference type="EMBL" id="JACSQM010000009">
    <property type="protein sequence ID" value="MBD7965723.1"/>
    <property type="molecule type" value="Genomic_DNA"/>
</dbReference>
<organism evidence="1 2">
    <name type="scientific">Fictibacillus norfolkensis</name>
    <dbReference type="NCBI Taxonomy" id="2762233"/>
    <lineage>
        <taxon>Bacteria</taxon>
        <taxon>Bacillati</taxon>
        <taxon>Bacillota</taxon>
        <taxon>Bacilli</taxon>
        <taxon>Bacillales</taxon>
        <taxon>Fictibacillaceae</taxon>
        <taxon>Fictibacillus</taxon>
    </lineage>
</organism>
<sequence>MVIICCKDHAELAIDIIVDEFETPPVVELLTENDELSTGCEYCDNKGAYKVSNI</sequence>
<reference evidence="1 2" key="1">
    <citation type="submission" date="2020-08" db="EMBL/GenBank/DDBJ databases">
        <title>A Genomic Blueprint of the Chicken Gut Microbiome.</title>
        <authorList>
            <person name="Gilroy R."/>
            <person name="Ravi A."/>
            <person name="Getino M."/>
            <person name="Pursley I."/>
            <person name="Horton D.L."/>
            <person name="Alikhan N.-F."/>
            <person name="Baker D."/>
            <person name="Gharbi K."/>
            <person name="Hall N."/>
            <person name="Watson M."/>
            <person name="Adriaenssens E.M."/>
            <person name="Foster-Nyarko E."/>
            <person name="Jarju S."/>
            <person name="Secka A."/>
            <person name="Antonio M."/>
            <person name="Oren A."/>
            <person name="Chaudhuri R."/>
            <person name="La Ragione R.M."/>
            <person name="Hildebrand F."/>
            <person name="Pallen M.J."/>
        </authorList>
    </citation>
    <scope>NUCLEOTIDE SEQUENCE [LARGE SCALE GENOMIC DNA]</scope>
    <source>
        <strain evidence="1 2">Sa2CUA10</strain>
    </source>
</reference>
<accession>A0ABR8SQD9</accession>
<comment type="caution">
    <text evidence="1">The sequence shown here is derived from an EMBL/GenBank/DDBJ whole genome shotgun (WGS) entry which is preliminary data.</text>
</comment>
<proteinExistence type="predicted"/>
<protein>
    <submittedName>
        <fullName evidence="1">CxxH/CxxC protein</fullName>
    </submittedName>
</protein>
<dbReference type="RefSeq" id="WP_137791296.1">
    <property type="nucleotide sequence ID" value="NZ_JACSQM010000009.1"/>
</dbReference>
<evidence type="ECO:0000313" key="2">
    <source>
        <dbReference type="Proteomes" id="UP000603641"/>
    </source>
</evidence>
<dbReference type="InterPro" id="IPR025626">
    <property type="entry name" value="YyzF"/>
</dbReference>
<dbReference type="Proteomes" id="UP000603641">
    <property type="component" value="Unassembled WGS sequence"/>
</dbReference>
<dbReference type="NCBIfam" id="TIGR04129">
    <property type="entry name" value="CxxH_BA5709"/>
    <property type="match status" value="1"/>
</dbReference>
<keyword evidence="2" id="KW-1185">Reference proteome</keyword>
<dbReference type="Pfam" id="PF14116">
    <property type="entry name" value="YyzF"/>
    <property type="match status" value="1"/>
</dbReference>
<evidence type="ECO:0000313" key="1">
    <source>
        <dbReference type="EMBL" id="MBD7965723.1"/>
    </source>
</evidence>
<gene>
    <name evidence="1" type="ORF">H9648_16800</name>
</gene>
<name>A0ABR8SQD9_9BACL</name>